<dbReference type="GO" id="GO:0008270">
    <property type="term" value="F:zinc ion binding"/>
    <property type="evidence" value="ECO:0007669"/>
    <property type="project" value="InterPro"/>
</dbReference>
<protein>
    <recommendedName>
        <fullName evidence="1">Peptidase metallopeptidase domain-containing protein</fullName>
    </recommendedName>
</protein>
<organism evidence="2 3">
    <name type="scientific">Moniliophthora roreri</name>
    <name type="common">Frosty pod rot fungus</name>
    <name type="synonym">Monilia roreri</name>
    <dbReference type="NCBI Taxonomy" id="221103"/>
    <lineage>
        <taxon>Eukaryota</taxon>
        <taxon>Fungi</taxon>
        <taxon>Dikarya</taxon>
        <taxon>Basidiomycota</taxon>
        <taxon>Agaricomycotina</taxon>
        <taxon>Agaricomycetes</taxon>
        <taxon>Agaricomycetidae</taxon>
        <taxon>Agaricales</taxon>
        <taxon>Marasmiineae</taxon>
        <taxon>Marasmiaceae</taxon>
        <taxon>Moniliophthora</taxon>
    </lineage>
</organism>
<dbReference type="InterPro" id="IPR024079">
    <property type="entry name" value="MetalloPept_cat_dom_sf"/>
</dbReference>
<accession>A0A0W0GBR3</accession>
<dbReference type="SUPFAM" id="SSF55486">
    <property type="entry name" value="Metalloproteases ('zincins'), catalytic domain"/>
    <property type="match status" value="1"/>
</dbReference>
<evidence type="ECO:0000259" key="1">
    <source>
        <dbReference type="SMART" id="SM00235"/>
    </source>
</evidence>
<gene>
    <name evidence="2" type="ORF">WG66_1394</name>
</gene>
<dbReference type="InterPro" id="IPR001506">
    <property type="entry name" value="Peptidase_M12A"/>
</dbReference>
<dbReference type="Gene3D" id="3.40.390.10">
    <property type="entry name" value="Collagenase (Catalytic Domain)"/>
    <property type="match status" value="1"/>
</dbReference>
<dbReference type="Pfam" id="PF01400">
    <property type="entry name" value="Astacin"/>
    <property type="match status" value="1"/>
</dbReference>
<dbReference type="GO" id="GO:0004222">
    <property type="term" value="F:metalloendopeptidase activity"/>
    <property type="evidence" value="ECO:0007669"/>
    <property type="project" value="InterPro"/>
</dbReference>
<proteinExistence type="predicted"/>
<dbReference type="EMBL" id="LATX01000520">
    <property type="protein sequence ID" value="KTB46026.1"/>
    <property type="molecule type" value="Genomic_DNA"/>
</dbReference>
<name>A0A0W0GBR3_MONRR</name>
<evidence type="ECO:0000313" key="3">
    <source>
        <dbReference type="Proteomes" id="UP000054988"/>
    </source>
</evidence>
<dbReference type="Proteomes" id="UP000054988">
    <property type="component" value="Unassembled WGS sequence"/>
</dbReference>
<evidence type="ECO:0000313" key="2">
    <source>
        <dbReference type="EMBL" id="KTB46026.1"/>
    </source>
</evidence>
<sequence>MSLPLIACGPLPETMDFRLTTRKVFGKKETSVIEESNLWPNNSNVSVSFFGGTRVQQAVVKGAFAEYSLYANINFIFVDDHSFNASIRIAFEGSKSWSAIGRSALRIEGEPTMNLGSIDKVEPTATDRAIVLHQVGHALGLQHEWDGENVQLNEPGDDEALAQHFQRYDGKTVSNFLQVDKNSVMTYFLPAEATKDGKGIAPNANLSDADKAWLTIHYPGRSAVLSGVRWNLLQALDTLDVPAGVASQILLADDVFDKRGYYAELVSESGGFQTPLSTLIDEEPNLLQTLQREVTAPVVYNNQTQVVPSDDVVVGALTTGFNFLESSNAPGPGTNGVEAKGQTAAKGNNTETVERTLAAVILHPSFHEAIAKIAQDDLVRRKDIKDEQTIQHSVASGSSPEVQQFILPLLLPIITQLAGSAISRLTQHGIQGNGNGVAHYPGQPLTPEVQQGIIGNAFMSILKNPAFRQIIANLVKEFLDAQQKEKSSS</sequence>
<dbReference type="InterPro" id="IPR006026">
    <property type="entry name" value="Peptidase_Metallo"/>
</dbReference>
<reference evidence="2 3" key="1">
    <citation type="submission" date="2015-12" db="EMBL/GenBank/DDBJ databases">
        <title>Draft genome sequence of Moniliophthora roreri, the causal agent of frosty pod rot of cacao.</title>
        <authorList>
            <person name="Aime M.C."/>
            <person name="Diaz-Valderrama J.R."/>
            <person name="Kijpornyongpan T."/>
            <person name="Phillips-Mora W."/>
        </authorList>
    </citation>
    <scope>NUCLEOTIDE SEQUENCE [LARGE SCALE GENOMIC DNA]</scope>
    <source>
        <strain evidence="2 3">MCA 2952</strain>
    </source>
</reference>
<comment type="caution">
    <text evidence="2">The sequence shown here is derived from an EMBL/GenBank/DDBJ whole genome shotgun (WGS) entry which is preliminary data.</text>
</comment>
<dbReference type="GO" id="GO:0006508">
    <property type="term" value="P:proteolysis"/>
    <property type="evidence" value="ECO:0007669"/>
    <property type="project" value="InterPro"/>
</dbReference>
<dbReference type="AlphaFoldDB" id="A0A0W0GBR3"/>
<dbReference type="SMART" id="SM00235">
    <property type="entry name" value="ZnMc"/>
    <property type="match status" value="1"/>
</dbReference>
<feature type="domain" description="Peptidase metallopeptidase" evidence="1">
    <location>
        <begin position="35"/>
        <end position="190"/>
    </location>
</feature>